<dbReference type="SMART" id="SM00382">
    <property type="entry name" value="AAA"/>
    <property type="match status" value="2"/>
</dbReference>
<dbReference type="Gene3D" id="3.40.50.300">
    <property type="entry name" value="P-loop containing nucleotide triphosphate hydrolases"/>
    <property type="match status" value="2"/>
</dbReference>
<keyword evidence="8" id="KW-0472">Membrane</keyword>
<evidence type="ECO:0000256" key="8">
    <source>
        <dbReference type="ARBA" id="ARBA00023136"/>
    </source>
</evidence>
<sequence>MGETTEYAVKMHHVTKTFGKVVANKDVDLELKNGEILALLGENGSGKTTLMNMLSGIYFPDHGEISIHGTQVTIRSPRDAFGLGIGMIHQHFKLVDVLTAAENIVLGLDGKAVLNRKEVNKKVAEIASRYGFEIDPAKKIYNMAVSEKQTVEILKVLYRGADILILDEPTAVLTPQETEKLFAVLRNMKKDGKSIIIITHKLHEVLAISDRVAILRKGEYIGAVETAKTNQAELTEMMVGRPVSLEIDRPKQERGIERLQVIDLTCLNGEGVKALDNVSFSAYGGEILGVAGIAGSGQKELCEAIAGLYPAIGGSVLYAGEHNGEPIKERILGLKPDEIVKKGISMAFVPEDRLGMGLVAGMDMTDNVMLRSYKDKKGLFVDRKTPKAVAEQLIEELEIVTPGVETPVGRLSGGNVQKVLLGREIALSPSVLIVAYPVRGLDINSSYRIYDLLNEQKKKGVAVIFIGEDLDVLMELSDRIMVLCGGKVSGIVDPRTVTKEDIGLMMIHVGEEKNGPKSSDEESAGGHPAGENKDETTKEEAGV</sequence>
<dbReference type="AlphaFoldDB" id="A0A174E9S3"/>
<keyword evidence="5" id="KW-0547">Nucleotide-binding</keyword>
<dbReference type="InterPro" id="IPR027417">
    <property type="entry name" value="P-loop_NTPase"/>
</dbReference>
<dbReference type="PROSITE" id="PS50893">
    <property type="entry name" value="ABC_TRANSPORTER_2"/>
    <property type="match status" value="2"/>
</dbReference>
<keyword evidence="11" id="KW-0378">Hydrolase</keyword>
<feature type="compositionally biased region" description="Basic and acidic residues" evidence="9">
    <location>
        <begin position="530"/>
        <end position="543"/>
    </location>
</feature>
<evidence type="ECO:0000256" key="6">
    <source>
        <dbReference type="ARBA" id="ARBA00022840"/>
    </source>
</evidence>
<evidence type="ECO:0000256" key="2">
    <source>
        <dbReference type="ARBA" id="ARBA00022448"/>
    </source>
</evidence>
<evidence type="ECO:0000256" key="7">
    <source>
        <dbReference type="ARBA" id="ARBA00022967"/>
    </source>
</evidence>
<dbReference type="InterPro" id="IPR003439">
    <property type="entry name" value="ABC_transporter-like_ATP-bd"/>
</dbReference>
<feature type="domain" description="ABC transporter" evidence="10">
    <location>
        <begin position="259"/>
        <end position="510"/>
    </location>
</feature>
<keyword evidence="6 11" id="KW-0067">ATP-binding</keyword>
<dbReference type="PANTHER" id="PTHR43790:SF9">
    <property type="entry name" value="GALACTOFURANOSE TRANSPORTER ATP-BINDING PROTEIN YTFR"/>
    <property type="match status" value="1"/>
</dbReference>
<evidence type="ECO:0000256" key="1">
    <source>
        <dbReference type="ARBA" id="ARBA00004202"/>
    </source>
</evidence>
<dbReference type="CDD" id="cd03216">
    <property type="entry name" value="ABC_Carb_Monos_I"/>
    <property type="match status" value="1"/>
</dbReference>
<dbReference type="InterPro" id="IPR050107">
    <property type="entry name" value="ABC_carbohydrate_import_ATPase"/>
</dbReference>
<evidence type="ECO:0000256" key="3">
    <source>
        <dbReference type="ARBA" id="ARBA00022475"/>
    </source>
</evidence>
<feature type="region of interest" description="Disordered" evidence="9">
    <location>
        <begin position="510"/>
        <end position="543"/>
    </location>
</feature>
<dbReference type="FunFam" id="3.40.50.300:FF:000127">
    <property type="entry name" value="Ribose import ATP-binding protein RbsA"/>
    <property type="match status" value="1"/>
</dbReference>
<dbReference type="Pfam" id="PF00005">
    <property type="entry name" value="ABC_tran"/>
    <property type="match status" value="2"/>
</dbReference>
<dbReference type="GO" id="GO:0005886">
    <property type="term" value="C:plasma membrane"/>
    <property type="evidence" value="ECO:0007669"/>
    <property type="project" value="UniProtKB-SubCell"/>
</dbReference>
<feature type="domain" description="ABC transporter" evidence="10">
    <location>
        <begin position="9"/>
        <end position="242"/>
    </location>
</feature>
<keyword evidence="7" id="KW-1278">Translocase</keyword>
<gene>
    <name evidence="11" type="primary">xylG_1</name>
    <name evidence="11" type="ORF">ERS852491_01933</name>
</gene>
<dbReference type="PANTHER" id="PTHR43790">
    <property type="entry name" value="CARBOHYDRATE TRANSPORT ATP-BINDING PROTEIN MG119-RELATED"/>
    <property type="match status" value="1"/>
</dbReference>
<evidence type="ECO:0000313" key="12">
    <source>
        <dbReference type="Proteomes" id="UP000095544"/>
    </source>
</evidence>
<dbReference type="GO" id="GO:0005524">
    <property type="term" value="F:ATP binding"/>
    <property type="evidence" value="ECO:0007669"/>
    <property type="project" value="UniProtKB-KW"/>
</dbReference>
<dbReference type="EMBL" id="CYZU01000015">
    <property type="protein sequence ID" value="CUO34572.1"/>
    <property type="molecule type" value="Genomic_DNA"/>
</dbReference>
<evidence type="ECO:0000256" key="4">
    <source>
        <dbReference type="ARBA" id="ARBA00022737"/>
    </source>
</evidence>
<evidence type="ECO:0000259" key="10">
    <source>
        <dbReference type="PROSITE" id="PS50893"/>
    </source>
</evidence>
<dbReference type="STRING" id="39482.ERS852491_01933"/>
<comment type="subcellular location">
    <subcellularLocation>
        <location evidence="1">Cell membrane</location>
        <topology evidence="1">Peripheral membrane protein</topology>
    </subcellularLocation>
</comment>
<proteinExistence type="predicted"/>
<dbReference type="InterPro" id="IPR003593">
    <property type="entry name" value="AAA+_ATPase"/>
</dbReference>
<evidence type="ECO:0000256" key="5">
    <source>
        <dbReference type="ARBA" id="ARBA00022741"/>
    </source>
</evidence>
<dbReference type="SUPFAM" id="SSF52540">
    <property type="entry name" value="P-loop containing nucleoside triphosphate hydrolases"/>
    <property type="match status" value="2"/>
</dbReference>
<protein>
    <submittedName>
        <fullName evidence="11">Xylose import ATP-binding protein XylG</fullName>
        <ecNumber evidence="11">3.6.3.17</ecNumber>
    </submittedName>
</protein>
<dbReference type="Proteomes" id="UP000095544">
    <property type="component" value="Unassembled WGS sequence"/>
</dbReference>
<name>A0A174E9S3_9FIRM</name>
<reference evidence="11 12" key="1">
    <citation type="submission" date="2015-09" db="EMBL/GenBank/DDBJ databases">
        <authorList>
            <consortium name="Pathogen Informatics"/>
        </authorList>
    </citation>
    <scope>NUCLEOTIDE SEQUENCE [LARGE SCALE GENOMIC DNA]</scope>
    <source>
        <strain evidence="11 12">2789STDY5834876</strain>
    </source>
</reference>
<dbReference type="CDD" id="cd03215">
    <property type="entry name" value="ABC_Carb_Monos_II"/>
    <property type="match status" value="1"/>
</dbReference>
<accession>A0A174E9S3</accession>
<keyword evidence="2" id="KW-0813">Transport</keyword>
<feature type="compositionally biased region" description="Basic and acidic residues" evidence="9">
    <location>
        <begin position="510"/>
        <end position="520"/>
    </location>
</feature>
<evidence type="ECO:0000256" key="9">
    <source>
        <dbReference type="SAM" id="MobiDB-lite"/>
    </source>
</evidence>
<dbReference type="EC" id="3.6.3.17" evidence="11"/>
<keyword evidence="4" id="KW-0677">Repeat</keyword>
<dbReference type="GO" id="GO:0016887">
    <property type="term" value="F:ATP hydrolysis activity"/>
    <property type="evidence" value="ECO:0007669"/>
    <property type="project" value="InterPro"/>
</dbReference>
<organism evidence="11 12">
    <name type="scientific">Faecalicatena contorta</name>
    <dbReference type="NCBI Taxonomy" id="39482"/>
    <lineage>
        <taxon>Bacteria</taxon>
        <taxon>Bacillati</taxon>
        <taxon>Bacillota</taxon>
        <taxon>Clostridia</taxon>
        <taxon>Lachnospirales</taxon>
        <taxon>Lachnospiraceae</taxon>
        <taxon>Faecalicatena</taxon>
    </lineage>
</organism>
<keyword evidence="3" id="KW-1003">Cell membrane</keyword>
<evidence type="ECO:0000313" key="11">
    <source>
        <dbReference type="EMBL" id="CUO34572.1"/>
    </source>
</evidence>